<evidence type="ECO:0000313" key="3">
    <source>
        <dbReference type="Proteomes" id="UP001225598"/>
    </source>
</evidence>
<dbReference type="InterPro" id="IPR022742">
    <property type="entry name" value="Hydrolase_4"/>
</dbReference>
<dbReference type="InterPro" id="IPR029058">
    <property type="entry name" value="AB_hydrolase_fold"/>
</dbReference>
<dbReference type="PANTHER" id="PTHR11614">
    <property type="entry name" value="PHOSPHOLIPASE-RELATED"/>
    <property type="match status" value="1"/>
</dbReference>
<feature type="domain" description="Serine aminopeptidase S33" evidence="1">
    <location>
        <begin position="65"/>
        <end position="319"/>
    </location>
</feature>
<evidence type="ECO:0000259" key="1">
    <source>
        <dbReference type="Pfam" id="PF12146"/>
    </source>
</evidence>
<organism evidence="2 3">
    <name type="scientific">Corynebacterium breve</name>
    <dbReference type="NCBI Taxonomy" id="3049799"/>
    <lineage>
        <taxon>Bacteria</taxon>
        <taxon>Bacillati</taxon>
        <taxon>Actinomycetota</taxon>
        <taxon>Actinomycetes</taxon>
        <taxon>Mycobacteriales</taxon>
        <taxon>Corynebacteriaceae</taxon>
        <taxon>Corynebacterium</taxon>
    </lineage>
</organism>
<gene>
    <name evidence="2" type="ORF">QP027_06900</name>
</gene>
<dbReference type="InterPro" id="IPR051044">
    <property type="entry name" value="MAG_DAG_Lipase"/>
</dbReference>
<dbReference type="Pfam" id="PF12146">
    <property type="entry name" value="Hydrolase_4"/>
    <property type="match status" value="1"/>
</dbReference>
<name>A0ABY8VCN5_9CORY</name>
<dbReference type="EMBL" id="CP126969">
    <property type="protein sequence ID" value="WIM66862.1"/>
    <property type="molecule type" value="Genomic_DNA"/>
</dbReference>
<proteinExistence type="predicted"/>
<keyword evidence="3" id="KW-1185">Reference proteome</keyword>
<dbReference type="GO" id="GO:0016787">
    <property type="term" value="F:hydrolase activity"/>
    <property type="evidence" value="ECO:0007669"/>
    <property type="project" value="UniProtKB-KW"/>
</dbReference>
<dbReference type="RefSeq" id="WP_284823548.1">
    <property type="nucleotide sequence ID" value="NZ_CP126969.1"/>
</dbReference>
<dbReference type="Gene3D" id="3.40.50.1820">
    <property type="entry name" value="alpha/beta hydrolase"/>
    <property type="match status" value="1"/>
</dbReference>
<evidence type="ECO:0000313" key="2">
    <source>
        <dbReference type="EMBL" id="WIM66862.1"/>
    </source>
</evidence>
<keyword evidence="2" id="KW-0378">Hydrolase</keyword>
<dbReference type="SUPFAM" id="SSF53474">
    <property type="entry name" value="alpha/beta-Hydrolases"/>
    <property type="match status" value="1"/>
</dbReference>
<dbReference type="Proteomes" id="UP001225598">
    <property type="component" value="Chromosome"/>
</dbReference>
<sequence length="346" mass="38098">MANSGNHHSGHNLIPDLSSLDWHPDELGPGFERADIHLGQDPEGEGVAVATLVRTLPAAKTGKPALLWVHGMTDYFFQTHVAEHFTQAGYPFYALDLRKCGRARQEGQRWHFSNDLAHYFPDLTAALRAITQTHDSVVPIAHSTGGLIVPLWASYLRSTSPELHKRLGGIILNSPWLDMMYPTWQVRIGTPLINVVGKHWPNVAVPGGNLGAYGESLHTSKHGEWDFDLVKKPIGGHTKYLGWLRTVILGQKQIQEGHAPVGCPVLTLCSSHSYLNQPYSAASNTADTVLDVEQIKRWAPQLSDEVQISVIDGARHDVFLSLTTARKAAFDATTDWLEAHFPTPAA</sequence>
<protein>
    <submittedName>
        <fullName evidence="2">Alpha/beta hydrolase</fullName>
    </submittedName>
</protein>
<accession>A0ABY8VCN5</accession>
<reference evidence="2 3" key="1">
    <citation type="submission" date="2023-05" db="EMBL/GenBank/DDBJ databases">
        <title>Corynebacterium suedekumii sp. nov. and Corynebacterium breve sp. nov. isolated from raw cow's milk.</title>
        <authorList>
            <person name="Baer M.K."/>
            <person name="Mehl L."/>
            <person name="Hellmuth R."/>
            <person name="Marke G."/>
            <person name="Lipski A."/>
        </authorList>
    </citation>
    <scope>NUCLEOTIDE SEQUENCE [LARGE SCALE GENOMIC DNA]</scope>
    <source>
        <strain evidence="2 3">R4</strain>
    </source>
</reference>